<comment type="caution">
    <text evidence="2">The sequence shown here is derived from an EMBL/GenBank/DDBJ whole genome shotgun (WGS) entry which is preliminary data.</text>
</comment>
<keyword evidence="1" id="KW-0472">Membrane</keyword>
<proteinExistence type="predicted"/>
<reference evidence="2 3" key="1">
    <citation type="journal article" date="2021" name="Arch. Microbiol.">
        <title>Myceligenerans indicum sp. nov., an actinobacterium isolated from mangrove sediment of Sundarbans, India.</title>
        <authorList>
            <person name="Asha K."/>
            <person name="Bhadury P."/>
        </authorList>
    </citation>
    <scope>NUCLEOTIDE SEQUENCE [LARGE SCALE GENOMIC DNA]</scope>
    <source>
        <strain evidence="2 3">I2</strain>
    </source>
</reference>
<feature type="transmembrane region" description="Helical" evidence="1">
    <location>
        <begin position="132"/>
        <end position="156"/>
    </location>
</feature>
<sequence>MTNLEATESSPSNVVAGREPADGECRFCGSTPAVKTTQQGIGSFLIFYRITTWRDQMCRSCAEAVHRDANAKTMTWGWWGLGGIMFWMFLLGNAARMRAARALDHPRRTAGVAAPLNEPMVPGEPWFRRRAALVATCIGGTGWLLLVAIVVAALVLP</sequence>
<protein>
    <submittedName>
        <fullName evidence="2">Uncharacterized protein</fullName>
    </submittedName>
</protein>
<evidence type="ECO:0000256" key="1">
    <source>
        <dbReference type="SAM" id="Phobius"/>
    </source>
</evidence>
<organism evidence="2 3">
    <name type="scientific">Myceligenerans indicum</name>
    <dbReference type="NCBI Taxonomy" id="2593663"/>
    <lineage>
        <taxon>Bacteria</taxon>
        <taxon>Bacillati</taxon>
        <taxon>Actinomycetota</taxon>
        <taxon>Actinomycetes</taxon>
        <taxon>Micrococcales</taxon>
        <taxon>Promicromonosporaceae</taxon>
        <taxon>Myceligenerans</taxon>
    </lineage>
</organism>
<evidence type="ECO:0000313" key="3">
    <source>
        <dbReference type="Proteomes" id="UP000675409"/>
    </source>
</evidence>
<gene>
    <name evidence="2" type="ORF">HGK34_21730</name>
</gene>
<name>A0ABS1LRC9_9MICO</name>
<keyword evidence="1" id="KW-1133">Transmembrane helix</keyword>
<keyword evidence="1" id="KW-0812">Transmembrane</keyword>
<keyword evidence="3" id="KW-1185">Reference proteome</keyword>
<evidence type="ECO:0000313" key="2">
    <source>
        <dbReference type="EMBL" id="MBL0888862.1"/>
    </source>
</evidence>
<accession>A0ABS1LRC9</accession>
<dbReference type="RefSeq" id="WP_201851413.1">
    <property type="nucleotide sequence ID" value="NZ_JABBYC010000095.1"/>
</dbReference>
<feature type="transmembrane region" description="Helical" evidence="1">
    <location>
        <begin position="76"/>
        <end position="95"/>
    </location>
</feature>
<dbReference type="Proteomes" id="UP000675409">
    <property type="component" value="Unassembled WGS sequence"/>
</dbReference>
<dbReference type="EMBL" id="JABBYC010000095">
    <property type="protein sequence ID" value="MBL0888862.1"/>
    <property type="molecule type" value="Genomic_DNA"/>
</dbReference>